<evidence type="ECO:0000313" key="3">
    <source>
        <dbReference type="Proteomes" id="UP000789570"/>
    </source>
</evidence>
<keyword evidence="3" id="KW-1185">Reference proteome</keyword>
<feature type="compositionally biased region" description="Polar residues" evidence="1">
    <location>
        <begin position="1"/>
        <end position="13"/>
    </location>
</feature>
<proteinExistence type="predicted"/>
<feature type="region of interest" description="Disordered" evidence="1">
    <location>
        <begin position="1"/>
        <end position="62"/>
    </location>
</feature>
<comment type="caution">
    <text evidence="2">The sequence shown here is derived from an EMBL/GenBank/DDBJ whole genome shotgun (WGS) entry which is preliminary data.</text>
</comment>
<dbReference type="EMBL" id="CAJVPQ010026755">
    <property type="protein sequence ID" value="CAG8769609.1"/>
    <property type="molecule type" value="Genomic_DNA"/>
</dbReference>
<organism evidence="2 3">
    <name type="scientific">Funneliformis caledonium</name>
    <dbReference type="NCBI Taxonomy" id="1117310"/>
    <lineage>
        <taxon>Eukaryota</taxon>
        <taxon>Fungi</taxon>
        <taxon>Fungi incertae sedis</taxon>
        <taxon>Mucoromycota</taxon>
        <taxon>Glomeromycotina</taxon>
        <taxon>Glomeromycetes</taxon>
        <taxon>Glomerales</taxon>
        <taxon>Glomeraceae</taxon>
        <taxon>Funneliformis</taxon>
    </lineage>
</organism>
<gene>
    <name evidence="2" type="ORF">FCALED_LOCUS17449</name>
</gene>
<feature type="non-terminal residue" evidence="2">
    <location>
        <position position="1"/>
    </location>
</feature>
<feature type="compositionally biased region" description="Polar residues" evidence="1">
    <location>
        <begin position="41"/>
        <end position="56"/>
    </location>
</feature>
<evidence type="ECO:0000313" key="2">
    <source>
        <dbReference type="EMBL" id="CAG8769609.1"/>
    </source>
</evidence>
<accession>A0A9N9J896</accession>
<evidence type="ECO:0000256" key="1">
    <source>
        <dbReference type="SAM" id="MobiDB-lite"/>
    </source>
</evidence>
<name>A0A9N9J896_9GLOM</name>
<dbReference type="AlphaFoldDB" id="A0A9N9J896"/>
<protein>
    <submittedName>
        <fullName evidence="2">15931_t:CDS:1</fullName>
    </submittedName>
</protein>
<dbReference type="Proteomes" id="UP000789570">
    <property type="component" value="Unassembled WGS sequence"/>
</dbReference>
<reference evidence="2" key="1">
    <citation type="submission" date="2021-06" db="EMBL/GenBank/DDBJ databases">
        <authorList>
            <person name="Kallberg Y."/>
            <person name="Tangrot J."/>
            <person name="Rosling A."/>
        </authorList>
    </citation>
    <scope>NUCLEOTIDE SEQUENCE</scope>
    <source>
        <strain evidence="2">UK204</strain>
    </source>
</reference>
<sequence>TNIAKSILSNTTKSKQKGKRKGTSLTGIRKIPKLASLALSPLTSDVNTQDETQPTSSEKKDE</sequence>
<dbReference type="OrthoDB" id="10402437at2759"/>